<evidence type="ECO:0000256" key="1">
    <source>
        <dbReference type="SAM" id="MobiDB-lite"/>
    </source>
</evidence>
<dbReference type="SUPFAM" id="SSF46785">
    <property type="entry name" value="Winged helix' DNA-binding domain"/>
    <property type="match status" value="1"/>
</dbReference>
<protein>
    <submittedName>
        <fullName evidence="2">DNA binding protein with helix-turn-helix domain</fullName>
    </submittedName>
</protein>
<reference evidence="3" key="1">
    <citation type="submission" date="2016-03" db="EMBL/GenBank/DDBJ databases">
        <title>Complete genome sequence of the type strain Actinoalloteichus hymeniacidonis DSM 45092.</title>
        <authorList>
            <person name="Schaffert L."/>
            <person name="Albersmeier A."/>
            <person name="Winkler A."/>
            <person name="Kalinowski J."/>
            <person name="Zotchev S."/>
            <person name="Ruckert C."/>
        </authorList>
    </citation>
    <scope>NUCLEOTIDE SEQUENCE [LARGE SCALE GENOMIC DNA]</scope>
    <source>
        <strain evidence="3">HPA177(T) (DSM 45092(T))</strain>
    </source>
</reference>
<keyword evidence="3" id="KW-1185">Reference proteome</keyword>
<proteinExistence type="predicted"/>
<dbReference type="InterPro" id="IPR036388">
    <property type="entry name" value="WH-like_DNA-bd_sf"/>
</dbReference>
<feature type="region of interest" description="Disordered" evidence="1">
    <location>
        <begin position="185"/>
        <end position="214"/>
    </location>
</feature>
<dbReference type="AlphaFoldDB" id="A0AAC9MXN7"/>
<dbReference type="InterPro" id="IPR036390">
    <property type="entry name" value="WH_DNA-bd_sf"/>
</dbReference>
<sequence>MAARTPHGPGAGLPEHAVRTELLSLLATMPTLTATEAARALGRSSGLCSFHLRRLAQHGLIEESPHTGGRVRPWRLRAGVEHGDDSTGASNAGFGELARDLEDESHQHWLAHRAAVPARWRRDEAFSAVVHLTPEELTALGAQVRELLARFRGRDTNVRARPAGTAPVAAVLRLFPLITDVEPSASAPEVDAEEADQPGSSDPSRAHGGARRRP</sequence>
<dbReference type="KEGG" id="ahm:TL08_13245"/>
<dbReference type="CDD" id="cd00090">
    <property type="entry name" value="HTH_ARSR"/>
    <property type="match status" value="1"/>
</dbReference>
<organism evidence="2 3">
    <name type="scientific">Actinoalloteichus hymeniacidonis</name>
    <dbReference type="NCBI Taxonomy" id="340345"/>
    <lineage>
        <taxon>Bacteria</taxon>
        <taxon>Bacillati</taxon>
        <taxon>Actinomycetota</taxon>
        <taxon>Actinomycetes</taxon>
        <taxon>Pseudonocardiales</taxon>
        <taxon>Pseudonocardiaceae</taxon>
        <taxon>Actinoalloteichus</taxon>
    </lineage>
</organism>
<name>A0AAC9MXN7_9PSEU</name>
<dbReference type="Proteomes" id="UP000095210">
    <property type="component" value="Chromosome"/>
</dbReference>
<dbReference type="Gene3D" id="1.10.10.10">
    <property type="entry name" value="Winged helix-like DNA-binding domain superfamily/Winged helix DNA-binding domain"/>
    <property type="match status" value="1"/>
</dbReference>
<evidence type="ECO:0000313" key="2">
    <source>
        <dbReference type="EMBL" id="AOS63463.1"/>
    </source>
</evidence>
<gene>
    <name evidence="2" type="ORF">TL08_13245</name>
</gene>
<dbReference type="Pfam" id="PF12840">
    <property type="entry name" value="HTH_20"/>
    <property type="match status" value="1"/>
</dbReference>
<evidence type="ECO:0000313" key="3">
    <source>
        <dbReference type="Proteomes" id="UP000095210"/>
    </source>
</evidence>
<dbReference type="EMBL" id="CP014859">
    <property type="protein sequence ID" value="AOS63463.1"/>
    <property type="molecule type" value="Genomic_DNA"/>
</dbReference>
<dbReference type="InterPro" id="IPR011991">
    <property type="entry name" value="ArsR-like_HTH"/>
</dbReference>
<accession>A0AAC9MXN7</accession>